<dbReference type="EMBL" id="HACA01004822">
    <property type="protein sequence ID" value="CDW22183.1"/>
    <property type="molecule type" value="Transcribed_RNA"/>
</dbReference>
<keyword evidence="1" id="KW-0812">Transmembrane</keyword>
<protein>
    <submittedName>
        <fullName evidence="2">Uncharacterized protein</fullName>
    </submittedName>
</protein>
<feature type="non-terminal residue" evidence="2">
    <location>
        <position position="1"/>
    </location>
</feature>
<feature type="transmembrane region" description="Helical" evidence="1">
    <location>
        <begin position="60"/>
        <end position="80"/>
    </location>
</feature>
<organism evidence="2">
    <name type="scientific">Lepeophtheirus salmonis</name>
    <name type="common">Salmon louse</name>
    <name type="synonym">Caligus salmonis</name>
    <dbReference type="NCBI Taxonomy" id="72036"/>
    <lineage>
        <taxon>Eukaryota</taxon>
        <taxon>Metazoa</taxon>
        <taxon>Ecdysozoa</taxon>
        <taxon>Arthropoda</taxon>
        <taxon>Crustacea</taxon>
        <taxon>Multicrustacea</taxon>
        <taxon>Hexanauplia</taxon>
        <taxon>Copepoda</taxon>
        <taxon>Siphonostomatoida</taxon>
        <taxon>Caligidae</taxon>
        <taxon>Lepeophtheirus</taxon>
    </lineage>
</organism>
<sequence length="82" mass="9352">HNIAVTDVSLGILLVSQTEKTQPSARNCKLWTIQLVKKAMKIAAESRSSHIHTTINQIHILHSHLGIYYLVLFVDFYFFLTS</sequence>
<accession>A0A0K2T848</accession>
<keyword evidence="1" id="KW-0472">Membrane</keyword>
<proteinExistence type="predicted"/>
<evidence type="ECO:0000256" key="1">
    <source>
        <dbReference type="SAM" id="Phobius"/>
    </source>
</evidence>
<evidence type="ECO:0000313" key="2">
    <source>
        <dbReference type="EMBL" id="CDW22183.1"/>
    </source>
</evidence>
<dbReference type="AlphaFoldDB" id="A0A0K2T848"/>
<reference evidence="2" key="1">
    <citation type="submission" date="2014-05" db="EMBL/GenBank/DDBJ databases">
        <authorList>
            <person name="Chronopoulou M."/>
        </authorList>
    </citation>
    <scope>NUCLEOTIDE SEQUENCE</scope>
    <source>
        <tissue evidence="2">Whole organism</tissue>
    </source>
</reference>
<keyword evidence="1" id="KW-1133">Transmembrane helix</keyword>
<name>A0A0K2T848_LEPSM</name>